<dbReference type="InterPro" id="IPR037066">
    <property type="entry name" value="Plug_dom_sf"/>
</dbReference>
<dbReference type="Pfam" id="PF07715">
    <property type="entry name" value="Plug"/>
    <property type="match status" value="1"/>
</dbReference>
<dbReference type="PANTHER" id="PTHR30069:SF29">
    <property type="entry name" value="HEMOGLOBIN AND HEMOGLOBIN-HAPTOGLOBIN-BINDING PROTEIN 1-RELATED"/>
    <property type="match status" value="1"/>
</dbReference>
<evidence type="ECO:0000256" key="3">
    <source>
        <dbReference type="ARBA" id="ARBA00022448"/>
    </source>
</evidence>
<dbReference type="AlphaFoldDB" id="A0A6N8TDW3"/>
<evidence type="ECO:0000259" key="16">
    <source>
        <dbReference type="Pfam" id="PF07715"/>
    </source>
</evidence>
<dbReference type="GO" id="GO:0009279">
    <property type="term" value="C:cell outer membrane"/>
    <property type="evidence" value="ECO:0007669"/>
    <property type="project" value="UniProtKB-SubCell"/>
</dbReference>
<sequence>MQARRYRTALLACTALAVLSLSTDALAQDAANAAGASTGQSTNLQAVVVKGRRVLPVGSVADTPLATQTTATEISRRQISSITDLGNTTEPGVGTGFDGSGVNIRGLDADRVLTSIDGVPLPYLTNGARQPGPSTTLGSSTRGDGGVDTYDFSSISTVDVMRGADSSRAGSGALGGALVLRTLEADDLIADGKDFGGLVKSTYDSADRSIGAWVALAKRFQDTSVLFQGGYVRGHERRNMGTVDTIGATRTESNPADFDQQNFMFKVRHDVGGGHTIGLTAERFHKDTTTDLKTDEGGITPRNYSDLDGDKERERNRVSVDYRYDAPDLSGPIDRADATLYWQQVVSDNSVYGTRTGGLAGPWYRGNEMEENGFGIVGSLGNQFDWGSTVHDVTVGGNLSYSKYSQYSAGRDVCDTMVPPSMSCSFHHTNQADMPDVDAYRVGLFIDDKISFADTGFSLTPGLRFDWYDYSPKETAAYQANSGYKGLPAGQSDFQFSPKLRAAYEVSPEVELFAQWSMAFKAPNPSELYMNYATPPMYRVIGNPDLKPETANGFEVGANLGDSEFGGRITGFYNRYKDFINDEIDYSDPAFPWGTTRYVNLDSVRIFGFEGRVHKSLANGFNVHASFAYANAEDRETGKKLASVAPFKGIIGGGYSTETWGVDTSLIAVAAVSEKSDATFQPRGYGIVNLTGWWEPEQFEGLRVTAGVYNLFDKEYYDAVKWRDIDLTTSTAQPKAYYSEPGRTFKVSISRKF</sequence>
<dbReference type="Pfam" id="PF00593">
    <property type="entry name" value="TonB_dep_Rec_b-barrel"/>
    <property type="match status" value="1"/>
</dbReference>
<proteinExistence type="inferred from homology"/>
<feature type="compositionally biased region" description="Polar residues" evidence="13">
    <location>
        <begin position="132"/>
        <end position="142"/>
    </location>
</feature>
<evidence type="ECO:0000256" key="9">
    <source>
        <dbReference type="ARBA" id="ARBA00023170"/>
    </source>
</evidence>
<evidence type="ECO:0000256" key="1">
    <source>
        <dbReference type="ARBA" id="ARBA00004571"/>
    </source>
</evidence>
<feature type="domain" description="TonB-dependent receptor plug" evidence="16">
    <location>
        <begin position="61"/>
        <end position="177"/>
    </location>
</feature>
<feature type="signal peptide" evidence="14">
    <location>
        <begin position="1"/>
        <end position="27"/>
    </location>
</feature>
<evidence type="ECO:0000256" key="8">
    <source>
        <dbReference type="ARBA" id="ARBA00023136"/>
    </source>
</evidence>
<evidence type="ECO:0000313" key="17">
    <source>
        <dbReference type="EMBL" id="MXO01457.1"/>
    </source>
</evidence>
<dbReference type="NCBIfam" id="TIGR01786">
    <property type="entry name" value="TonB-hemlactrns"/>
    <property type="match status" value="1"/>
</dbReference>
<keyword evidence="7 12" id="KW-0798">TonB box</keyword>
<dbReference type="EMBL" id="WUML01000012">
    <property type="protein sequence ID" value="MXO01457.1"/>
    <property type="molecule type" value="Genomic_DNA"/>
</dbReference>
<comment type="subcellular location">
    <subcellularLocation>
        <location evidence="1 11">Cell outer membrane</location>
        <topology evidence="1 11">Multi-pass membrane protein</topology>
    </subcellularLocation>
</comment>
<evidence type="ECO:0000256" key="5">
    <source>
        <dbReference type="ARBA" id="ARBA00022692"/>
    </source>
</evidence>
<evidence type="ECO:0000256" key="7">
    <source>
        <dbReference type="ARBA" id="ARBA00023077"/>
    </source>
</evidence>
<dbReference type="InterPro" id="IPR000531">
    <property type="entry name" value="Beta-barrel_TonB"/>
</dbReference>
<evidence type="ECO:0000256" key="4">
    <source>
        <dbReference type="ARBA" id="ARBA00022452"/>
    </source>
</evidence>
<dbReference type="InterPro" id="IPR036942">
    <property type="entry name" value="Beta-barrel_TonB_sf"/>
</dbReference>
<dbReference type="SUPFAM" id="SSF56935">
    <property type="entry name" value="Porins"/>
    <property type="match status" value="1"/>
</dbReference>
<dbReference type="InterPro" id="IPR010949">
    <property type="entry name" value="TonB_Hb/transfer/lactofer_rcpt"/>
</dbReference>
<evidence type="ECO:0000256" key="14">
    <source>
        <dbReference type="SAM" id="SignalP"/>
    </source>
</evidence>
<accession>A0A6N8TDW3</accession>
<comment type="caution">
    <text evidence="17">The sequence shown here is derived from an EMBL/GenBank/DDBJ whole genome shotgun (WGS) entry which is preliminary data.</text>
</comment>
<evidence type="ECO:0000313" key="18">
    <source>
        <dbReference type="Proteomes" id="UP000440304"/>
    </source>
</evidence>
<dbReference type="InterPro" id="IPR011276">
    <property type="entry name" value="TonB_haem/Hb_rcpt"/>
</dbReference>
<dbReference type="Proteomes" id="UP000440304">
    <property type="component" value="Unassembled WGS sequence"/>
</dbReference>
<dbReference type="GO" id="GO:0015344">
    <property type="term" value="F:siderophore uptake transmembrane transporter activity"/>
    <property type="evidence" value="ECO:0007669"/>
    <property type="project" value="TreeGrafter"/>
</dbReference>
<evidence type="ECO:0000256" key="6">
    <source>
        <dbReference type="ARBA" id="ARBA00022729"/>
    </source>
</evidence>
<evidence type="ECO:0000256" key="2">
    <source>
        <dbReference type="ARBA" id="ARBA00009810"/>
    </source>
</evidence>
<dbReference type="RefSeq" id="WP_160786834.1">
    <property type="nucleotide sequence ID" value="NZ_CP086610.1"/>
</dbReference>
<comment type="similarity">
    <text evidence="2 11 12">Belongs to the TonB-dependent receptor family.</text>
</comment>
<reference evidence="17 18" key="1">
    <citation type="submission" date="2019-12" db="EMBL/GenBank/DDBJ databases">
        <title>Shinella granuli gen. nov., sp. nov., and proposal of the reclassification of Zoogloea ramigera ATCC 19623 as Shinella zoogloeoides sp. nov.</title>
        <authorList>
            <person name="Gao J."/>
        </authorList>
    </citation>
    <scope>NUCLEOTIDE SEQUENCE [LARGE SCALE GENOMIC DNA]</scope>
    <source>
        <strain evidence="17 18">DSM 287</strain>
    </source>
</reference>
<evidence type="ECO:0000256" key="13">
    <source>
        <dbReference type="SAM" id="MobiDB-lite"/>
    </source>
</evidence>
<dbReference type="Gene3D" id="2.40.170.20">
    <property type="entry name" value="TonB-dependent receptor, beta-barrel domain"/>
    <property type="match status" value="1"/>
</dbReference>
<keyword evidence="4 11" id="KW-1134">Transmembrane beta strand</keyword>
<organism evidence="17 18">
    <name type="scientific">Shinella zoogloeoides</name>
    <name type="common">Crabtreella saccharophila</name>
    <dbReference type="NCBI Taxonomy" id="352475"/>
    <lineage>
        <taxon>Bacteria</taxon>
        <taxon>Pseudomonadati</taxon>
        <taxon>Pseudomonadota</taxon>
        <taxon>Alphaproteobacteria</taxon>
        <taxon>Hyphomicrobiales</taxon>
        <taxon>Rhizobiaceae</taxon>
        <taxon>Shinella</taxon>
    </lineage>
</organism>
<gene>
    <name evidence="17" type="ORF">GR156_14150</name>
</gene>
<protein>
    <submittedName>
        <fullName evidence="17">TonB-dependent hemoglobin/transferrin/lactoferrin family receptor</fullName>
    </submittedName>
</protein>
<feature type="chain" id="PRO_5026830220" evidence="14">
    <location>
        <begin position="28"/>
        <end position="753"/>
    </location>
</feature>
<keyword evidence="9 17" id="KW-0675">Receptor</keyword>
<keyword evidence="3 11" id="KW-0813">Transport</keyword>
<dbReference type="InterPro" id="IPR012910">
    <property type="entry name" value="Plug_dom"/>
</dbReference>
<evidence type="ECO:0000259" key="15">
    <source>
        <dbReference type="Pfam" id="PF00593"/>
    </source>
</evidence>
<dbReference type="PROSITE" id="PS52016">
    <property type="entry name" value="TONB_DEPENDENT_REC_3"/>
    <property type="match status" value="1"/>
</dbReference>
<name>A0A6N8TDW3_SHIZO</name>
<feature type="region of interest" description="Disordered" evidence="13">
    <location>
        <begin position="124"/>
        <end position="143"/>
    </location>
</feature>
<keyword evidence="8 11" id="KW-0472">Membrane</keyword>
<dbReference type="CDD" id="cd01347">
    <property type="entry name" value="ligand_gated_channel"/>
    <property type="match status" value="1"/>
</dbReference>
<keyword evidence="5 11" id="KW-0812">Transmembrane</keyword>
<dbReference type="GO" id="GO:0044718">
    <property type="term" value="P:siderophore transmembrane transport"/>
    <property type="evidence" value="ECO:0007669"/>
    <property type="project" value="TreeGrafter"/>
</dbReference>
<dbReference type="PANTHER" id="PTHR30069">
    <property type="entry name" value="TONB-DEPENDENT OUTER MEMBRANE RECEPTOR"/>
    <property type="match status" value="1"/>
</dbReference>
<dbReference type="OrthoDB" id="9796221at2"/>
<keyword evidence="6 14" id="KW-0732">Signal</keyword>
<dbReference type="GO" id="GO:0015232">
    <property type="term" value="F:heme transmembrane transporter activity"/>
    <property type="evidence" value="ECO:0007669"/>
    <property type="project" value="InterPro"/>
</dbReference>
<dbReference type="InterPro" id="IPR039426">
    <property type="entry name" value="TonB-dep_rcpt-like"/>
</dbReference>
<feature type="domain" description="TonB-dependent receptor-like beta-barrel" evidence="15">
    <location>
        <begin position="279"/>
        <end position="711"/>
    </location>
</feature>
<keyword evidence="10 11" id="KW-0998">Cell outer membrane</keyword>
<dbReference type="NCBIfam" id="TIGR01785">
    <property type="entry name" value="TonB-hemin"/>
    <property type="match status" value="1"/>
</dbReference>
<dbReference type="Gene3D" id="2.170.130.10">
    <property type="entry name" value="TonB-dependent receptor, plug domain"/>
    <property type="match status" value="1"/>
</dbReference>
<evidence type="ECO:0000256" key="12">
    <source>
        <dbReference type="RuleBase" id="RU003357"/>
    </source>
</evidence>
<evidence type="ECO:0000256" key="10">
    <source>
        <dbReference type="ARBA" id="ARBA00023237"/>
    </source>
</evidence>
<evidence type="ECO:0000256" key="11">
    <source>
        <dbReference type="PROSITE-ProRule" id="PRU01360"/>
    </source>
</evidence>